<protein>
    <submittedName>
        <fullName evidence="4">RNP-1 like RNA-binding protein</fullName>
    </submittedName>
</protein>
<feature type="domain" description="RRM" evidence="3">
    <location>
        <begin position="1"/>
        <end position="79"/>
    </location>
</feature>
<proteinExistence type="predicted"/>
<dbReference type="InterPro" id="IPR000504">
    <property type="entry name" value="RRM_dom"/>
</dbReference>
<evidence type="ECO:0000259" key="3">
    <source>
        <dbReference type="PROSITE" id="PS50102"/>
    </source>
</evidence>
<reference evidence="4 5" key="1">
    <citation type="journal article" date="2011" name="J. Bacteriol.">
        <title>Complete genome sequence and updated annotation of Desulfovibrio alaskensis G20.</title>
        <authorList>
            <person name="Hauser L.J."/>
            <person name="Land M.L."/>
            <person name="Brown S.D."/>
            <person name="Larimer F."/>
            <person name="Keller K.L."/>
            <person name="Rapp-Giles B.J."/>
            <person name="Price M.N."/>
            <person name="Lin M."/>
            <person name="Bruce D.C."/>
            <person name="Detter J.C."/>
            <person name="Tapia R."/>
            <person name="Han C.S."/>
            <person name="Goodwin L.A."/>
            <person name="Cheng J.F."/>
            <person name="Pitluck S."/>
            <person name="Copeland A."/>
            <person name="Lucas S."/>
            <person name="Nolan M."/>
            <person name="Lapidus A.L."/>
            <person name="Palumbo A.V."/>
            <person name="Wall J.D."/>
        </authorList>
    </citation>
    <scope>NUCLEOTIDE SEQUENCE [LARGE SCALE GENOMIC DNA]</scope>
    <source>
        <strain evidence="5">ATCC BAA 1058 / DSM 17464 / G20</strain>
    </source>
</reference>
<dbReference type="SMART" id="SM00360">
    <property type="entry name" value="RRM"/>
    <property type="match status" value="1"/>
</dbReference>
<dbReference type="GO" id="GO:0003723">
    <property type="term" value="F:RNA binding"/>
    <property type="evidence" value="ECO:0007669"/>
    <property type="project" value="UniProtKB-KW"/>
</dbReference>
<accession>Q313C0</accession>
<evidence type="ECO:0000256" key="2">
    <source>
        <dbReference type="SAM" id="MobiDB-lite"/>
    </source>
</evidence>
<dbReference type="RefSeq" id="WP_011367196.1">
    <property type="nucleotide sequence ID" value="NC_007519.1"/>
</dbReference>
<dbReference type="eggNOG" id="COG0724">
    <property type="taxonomic scope" value="Bacteria"/>
</dbReference>
<dbReference type="Proteomes" id="UP000002710">
    <property type="component" value="Chromosome"/>
</dbReference>
<keyword evidence="5" id="KW-1185">Reference proteome</keyword>
<dbReference type="CDD" id="cd21608">
    <property type="entry name" value="RRM2_NsCP33_like"/>
    <property type="match status" value="1"/>
</dbReference>
<sequence length="114" mass="12058">MNIYVGNLSYQMSEDDLRGAFEEFGAVDKVRIITDHDTGRSKGFGFVEMAEDSEANAAIEALNGREMGGRSITVNEARPRPERSGGGGGGFRRSGGGGGYGNRGGQGGGYGRRY</sequence>
<dbReference type="InterPro" id="IPR012677">
    <property type="entry name" value="Nucleotide-bd_a/b_plait_sf"/>
</dbReference>
<evidence type="ECO:0000256" key="1">
    <source>
        <dbReference type="ARBA" id="ARBA00022884"/>
    </source>
</evidence>
<dbReference type="EMBL" id="CP000112">
    <property type="protein sequence ID" value="ABB37976.1"/>
    <property type="molecule type" value="Genomic_DNA"/>
</dbReference>
<feature type="region of interest" description="Disordered" evidence="2">
    <location>
        <begin position="68"/>
        <end position="114"/>
    </location>
</feature>
<keyword evidence="1" id="KW-0694">RNA-binding</keyword>
<dbReference type="STRING" id="207559.Dde_1175"/>
<organism evidence="4 5">
    <name type="scientific">Oleidesulfovibrio alaskensis (strain ATCC BAA-1058 / DSM 17464 / G20)</name>
    <name type="common">Desulfovibrio alaskensis</name>
    <dbReference type="NCBI Taxonomy" id="207559"/>
    <lineage>
        <taxon>Bacteria</taxon>
        <taxon>Pseudomonadati</taxon>
        <taxon>Thermodesulfobacteriota</taxon>
        <taxon>Desulfovibrionia</taxon>
        <taxon>Desulfovibrionales</taxon>
        <taxon>Desulfovibrionaceae</taxon>
        <taxon>Oleidesulfovibrio</taxon>
    </lineage>
</organism>
<dbReference type="KEGG" id="dde:Dde_1175"/>
<dbReference type="InterPro" id="IPR052462">
    <property type="entry name" value="SLIRP/GR-RBP-like"/>
</dbReference>
<dbReference type="SUPFAM" id="SSF54928">
    <property type="entry name" value="RNA-binding domain, RBD"/>
    <property type="match status" value="1"/>
</dbReference>
<gene>
    <name evidence="4" type="ordered locus">Dde_1175</name>
</gene>
<dbReference type="PANTHER" id="PTHR48027">
    <property type="entry name" value="HETEROGENEOUS NUCLEAR RIBONUCLEOPROTEIN 87F-RELATED"/>
    <property type="match status" value="1"/>
</dbReference>
<dbReference type="InterPro" id="IPR035979">
    <property type="entry name" value="RBD_domain_sf"/>
</dbReference>
<evidence type="ECO:0000313" key="4">
    <source>
        <dbReference type="EMBL" id="ABB37976.1"/>
    </source>
</evidence>
<dbReference type="InterPro" id="IPR048289">
    <property type="entry name" value="RRM2_NsCP33-like"/>
</dbReference>
<name>Q313C0_OLEA2</name>
<dbReference type="Pfam" id="PF00076">
    <property type="entry name" value="RRM_1"/>
    <property type="match status" value="1"/>
</dbReference>
<evidence type="ECO:0000313" key="5">
    <source>
        <dbReference type="Proteomes" id="UP000002710"/>
    </source>
</evidence>
<dbReference type="AlphaFoldDB" id="Q313C0"/>
<dbReference type="PROSITE" id="PS50102">
    <property type="entry name" value="RRM"/>
    <property type="match status" value="1"/>
</dbReference>
<dbReference type="HOGENOM" id="CLU_012062_28_8_7"/>
<feature type="compositionally biased region" description="Gly residues" evidence="2">
    <location>
        <begin position="84"/>
        <end position="114"/>
    </location>
</feature>
<dbReference type="Gene3D" id="3.30.70.330">
    <property type="match status" value="1"/>
</dbReference>